<keyword evidence="4 6" id="KW-1133">Transmembrane helix</keyword>
<dbReference type="InterPro" id="IPR011701">
    <property type="entry name" value="MFS"/>
</dbReference>
<feature type="transmembrane region" description="Helical" evidence="6">
    <location>
        <begin position="104"/>
        <end position="125"/>
    </location>
</feature>
<name>A0ABS2DSF2_9BURK</name>
<dbReference type="EMBL" id="JACJJC010000009">
    <property type="protein sequence ID" value="MBM6704242.1"/>
    <property type="molecule type" value="Genomic_DNA"/>
</dbReference>
<feature type="transmembrane region" description="Helical" evidence="6">
    <location>
        <begin position="47"/>
        <end position="67"/>
    </location>
</feature>
<dbReference type="Gene3D" id="1.20.1250.20">
    <property type="entry name" value="MFS general substrate transporter like domains"/>
    <property type="match status" value="1"/>
</dbReference>
<dbReference type="RefSeq" id="WP_205102750.1">
    <property type="nucleotide sequence ID" value="NZ_JACJJC010000009.1"/>
</dbReference>
<dbReference type="Proteomes" id="UP000715095">
    <property type="component" value="Unassembled WGS sequence"/>
</dbReference>
<keyword evidence="2" id="KW-1003">Cell membrane</keyword>
<feature type="transmembrane region" description="Helical" evidence="6">
    <location>
        <begin position="206"/>
        <end position="227"/>
    </location>
</feature>
<evidence type="ECO:0000256" key="5">
    <source>
        <dbReference type="ARBA" id="ARBA00023136"/>
    </source>
</evidence>
<dbReference type="InterPro" id="IPR020846">
    <property type="entry name" value="MFS_dom"/>
</dbReference>
<protein>
    <submittedName>
        <fullName evidence="8">MFS transporter</fullName>
    </submittedName>
</protein>
<dbReference type="PANTHER" id="PTHR43124">
    <property type="entry name" value="PURINE EFFLUX PUMP PBUE"/>
    <property type="match status" value="1"/>
</dbReference>
<accession>A0ABS2DSF2</accession>
<dbReference type="SUPFAM" id="SSF103473">
    <property type="entry name" value="MFS general substrate transporter"/>
    <property type="match status" value="1"/>
</dbReference>
<reference evidence="8 9" key="1">
    <citation type="journal article" date="2021" name="Sci. Rep.">
        <title>The distribution of antibiotic resistance genes in chicken gut microbiota commensals.</title>
        <authorList>
            <person name="Juricova H."/>
            <person name="Matiasovicova J."/>
            <person name="Kubasova T."/>
            <person name="Cejkova D."/>
            <person name="Rychlik I."/>
        </authorList>
    </citation>
    <scope>NUCLEOTIDE SEQUENCE [LARGE SCALE GENOMIC DNA]</scope>
    <source>
        <strain evidence="8 9">An829</strain>
    </source>
</reference>
<evidence type="ECO:0000256" key="4">
    <source>
        <dbReference type="ARBA" id="ARBA00022989"/>
    </source>
</evidence>
<feature type="transmembrane region" description="Helical" evidence="6">
    <location>
        <begin position="162"/>
        <end position="185"/>
    </location>
</feature>
<feature type="transmembrane region" description="Helical" evidence="6">
    <location>
        <begin position="281"/>
        <end position="306"/>
    </location>
</feature>
<feature type="transmembrane region" description="Helical" evidence="6">
    <location>
        <begin position="137"/>
        <end position="156"/>
    </location>
</feature>
<feature type="domain" description="Major facilitator superfamily (MFS) profile" evidence="7">
    <location>
        <begin position="7"/>
        <end position="381"/>
    </location>
</feature>
<feature type="transmembrane region" description="Helical" evidence="6">
    <location>
        <begin position="239"/>
        <end position="260"/>
    </location>
</feature>
<evidence type="ECO:0000256" key="2">
    <source>
        <dbReference type="ARBA" id="ARBA00022475"/>
    </source>
</evidence>
<evidence type="ECO:0000313" key="8">
    <source>
        <dbReference type="EMBL" id="MBM6704242.1"/>
    </source>
</evidence>
<evidence type="ECO:0000256" key="6">
    <source>
        <dbReference type="SAM" id="Phobius"/>
    </source>
</evidence>
<keyword evidence="3 6" id="KW-0812">Transmembrane</keyword>
<dbReference type="PROSITE" id="PS50850">
    <property type="entry name" value="MFS"/>
    <property type="match status" value="1"/>
</dbReference>
<feature type="transmembrane region" description="Helical" evidence="6">
    <location>
        <begin position="74"/>
        <end position="92"/>
    </location>
</feature>
<sequence length="402" mass="41906">MQNKRNALLVPILTLGVFGILNTEMGVIGMIPLIAETFGVSVPTAGWTVTIFAIGIAICGPVTPMLFSRFNRKHVMLISLGVFIASSVIGMLTTDFWVLLVSRAVPAVFHPVYVSMAFTVAAASVPKNQGPKAVARIFIGVSAGMVLGVPAAGFIASEWSYAAAMGFFAVVNIAVFILTLLFVPSMPADGVKTYGEQVRILRRRELQLAVAAVILTNGTTFGFFSFLADYLKTETGLTYSVVSFVLFLYGAANIVGNVLAGKWLAQAPARTIRWTTAGLAAYLALIGVVGGTAIPMAIAVILFGILTGLSSNNSQYLISRAAHDAPEFGNGLFLSAANTGTAAGTALCGVFIAEWGIAASVAGALVCLALSAAVLLPAASRIERSLESERASAHDGCAYAVD</sequence>
<keyword evidence="5 6" id="KW-0472">Membrane</keyword>
<evidence type="ECO:0000259" key="7">
    <source>
        <dbReference type="PROSITE" id="PS50850"/>
    </source>
</evidence>
<dbReference type="Pfam" id="PF07690">
    <property type="entry name" value="MFS_1"/>
    <property type="match status" value="1"/>
</dbReference>
<gene>
    <name evidence="8" type="ORF">H6A60_07065</name>
</gene>
<dbReference type="CDD" id="cd17324">
    <property type="entry name" value="MFS_NepI_like"/>
    <property type="match status" value="1"/>
</dbReference>
<comment type="subcellular location">
    <subcellularLocation>
        <location evidence="1">Cell membrane</location>
        <topology evidence="1">Multi-pass membrane protein</topology>
    </subcellularLocation>
</comment>
<dbReference type="PANTHER" id="PTHR43124:SF3">
    <property type="entry name" value="CHLORAMPHENICOL EFFLUX PUMP RV0191"/>
    <property type="match status" value="1"/>
</dbReference>
<comment type="caution">
    <text evidence="8">The sequence shown here is derived from an EMBL/GenBank/DDBJ whole genome shotgun (WGS) entry which is preliminary data.</text>
</comment>
<dbReference type="InterPro" id="IPR050189">
    <property type="entry name" value="MFS_Efflux_Transporters"/>
</dbReference>
<organism evidence="8 9">
    <name type="scientific">Sutterella massiliensis</name>
    <dbReference type="NCBI Taxonomy" id="1816689"/>
    <lineage>
        <taxon>Bacteria</taxon>
        <taxon>Pseudomonadati</taxon>
        <taxon>Pseudomonadota</taxon>
        <taxon>Betaproteobacteria</taxon>
        <taxon>Burkholderiales</taxon>
        <taxon>Sutterellaceae</taxon>
        <taxon>Sutterella</taxon>
    </lineage>
</organism>
<evidence type="ECO:0000313" key="9">
    <source>
        <dbReference type="Proteomes" id="UP000715095"/>
    </source>
</evidence>
<feature type="transmembrane region" description="Helical" evidence="6">
    <location>
        <begin position="12"/>
        <end position="35"/>
    </location>
</feature>
<keyword evidence="9" id="KW-1185">Reference proteome</keyword>
<dbReference type="InterPro" id="IPR036259">
    <property type="entry name" value="MFS_trans_sf"/>
</dbReference>
<proteinExistence type="predicted"/>
<feature type="transmembrane region" description="Helical" evidence="6">
    <location>
        <begin position="355"/>
        <end position="376"/>
    </location>
</feature>
<evidence type="ECO:0000256" key="3">
    <source>
        <dbReference type="ARBA" id="ARBA00022692"/>
    </source>
</evidence>
<evidence type="ECO:0000256" key="1">
    <source>
        <dbReference type="ARBA" id="ARBA00004651"/>
    </source>
</evidence>